<gene>
    <name evidence="3" type="ORF">TEQG_01324</name>
</gene>
<dbReference type="HOGENOM" id="CLU_1994226_0_0_1"/>
<reference evidence="4" key="1">
    <citation type="journal article" date="2012" name="MBio">
        <title>Comparative genome analysis of Trichophyton rubrum and related dermatophytes reveals candidate genes involved in infection.</title>
        <authorList>
            <person name="Martinez D.A."/>
            <person name="Oliver B.G."/>
            <person name="Graeser Y."/>
            <person name="Goldberg J.M."/>
            <person name="Li W."/>
            <person name="Martinez-Rossi N.M."/>
            <person name="Monod M."/>
            <person name="Shelest E."/>
            <person name="Barton R.C."/>
            <person name="Birch E."/>
            <person name="Brakhage A.A."/>
            <person name="Chen Z."/>
            <person name="Gurr S.J."/>
            <person name="Heiman D."/>
            <person name="Heitman J."/>
            <person name="Kosti I."/>
            <person name="Rossi A."/>
            <person name="Saif S."/>
            <person name="Samalova M."/>
            <person name="Saunders C.W."/>
            <person name="Shea T."/>
            <person name="Summerbell R.C."/>
            <person name="Xu J."/>
            <person name="Young S."/>
            <person name="Zeng Q."/>
            <person name="Birren B.W."/>
            <person name="Cuomo C.A."/>
            <person name="White T.C."/>
        </authorList>
    </citation>
    <scope>NUCLEOTIDE SEQUENCE [LARGE SCALE GENOMIC DNA]</scope>
    <source>
        <strain evidence="4">ATCC MYA-4606 / CBS 127.97</strain>
    </source>
</reference>
<keyword evidence="2" id="KW-0812">Transmembrane</keyword>
<feature type="transmembrane region" description="Helical" evidence="2">
    <location>
        <begin position="31"/>
        <end position="48"/>
    </location>
</feature>
<dbReference type="Proteomes" id="UP000009169">
    <property type="component" value="Unassembled WGS sequence"/>
</dbReference>
<keyword evidence="4" id="KW-1185">Reference proteome</keyword>
<evidence type="ECO:0000313" key="3">
    <source>
        <dbReference type="EMBL" id="EGE02285.1"/>
    </source>
</evidence>
<keyword evidence="2" id="KW-1133">Transmembrane helix</keyword>
<organism evidence="3 4">
    <name type="scientific">Trichophyton equinum (strain ATCC MYA-4606 / CBS 127.97)</name>
    <name type="common">Horse ringworm fungus</name>
    <dbReference type="NCBI Taxonomy" id="559882"/>
    <lineage>
        <taxon>Eukaryota</taxon>
        <taxon>Fungi</taxon>
        <taxon>Dikarya</taxon>
        <taxon>Ascomycota</taxon>
        <taxon>Pezizomycotina</taxon>
        <taxon>Eurotiomycetes</taxon>
        <taxon>Eurotiomycetidae</taxon>
        <taxon>Onygenales</taxon>
        <taxon>Arthrodermataceae</taxon>
        <taxon>Trichophyton</taxon>
    </lineage>
</organism>
<feature type="compositionally biased region" description="Basic and acidic residues" evidence="1">
    <location>
        <begin position="104"/>
        <end position="113"/>
    </location>
</feature>
<protein>
    <submittedName>
        <fullName evidence="3">Uncharacterized protein</fullName>
    </submittedName>
</protein>
<dbReference type="VEuPathDB" id="FungiDB:TEQG_01324"/>
<dbReference type="AlphaFoldDB" id="F2PK67"/>
<evidence type="ECO:0000256" key="1">
    <source>
        <dbReference type="SAM" id="MobiDB-lite"/>
    </source>
</evidence>
<keyword evidence="2" id="KW-0472">Membrane</keyword>
<accession>F2PK67</accession>
<name>F2PK67_TRIEC</name>
<feature type="region of interest" description="Disordered" evidence="1">
    <location>
        <begin position="100"/>
        <end position="125"/>
    </location>
</feature>
<evidence type="ECO:0000256" key="2">
    <source>
        <dbReference type="SAM" id="Phobius"/>
    </source>
</evidence>
<proteinExistence type="predicted"/>
<sequence>MSLADQLSVNDDYVTRRSGMESARYIHVPGSLYQVLFIMHLVTWLFLLPSQQKPTNNSVEACQKCRDDLVSGIRTDGGTRTANSLCREQGEPAVLFNGWTRRGRQADRGREGEGGEDDTPAFVPL</sequence>
<evidence type="ECO:0000313" key="4">
    <source>
        <dbReference type="Proteomes" id="UP000009169"/>
    </source>
</evidence>
<dbReference type="EMBL" id="DS995721">
    <property type="protein sequence ID" value="EGE02285.1"/>
    <property type="molecule type" value="Genomic_DNA"/>
</dbReference>